<accession>A0A7X6DBZ7</accession>
<evidence type="ECO:0000313" key="5">
    <source>
        <dbReference type="EMBL" id="NKE64392.1"/>
    </source>
</evidence>
<gene>
    <name evidence="5" type="ORF">RAMLITH_01040</name>
</gene>
<dbReference type="GO" id="GO:0003677">
    <property type="term" value="F:DNA binding"/>
    <property type="evidence" value="ECO:0007669"/>
    <property type="project" value="UniProtKB-UniRule"/>
</dbReference>
<comment type="caution">
    <text evidence="5">The sequence shown here is derived from an EMBL/GenBank/DDBJ whole genome shotgun (WGS) entry which is preliminary data.</text>
</comment>
<evidence type="ECO:0000256" key="1">
    <source>
        <dbReference type="ARBA" id="ARBA00023125"/>
    </source>
</evidence>
<feature type="region of interest" description="Disordered" evidence="3">
    <location>
        <begin position="201"/>
        <end position="220"/>
    </location>
</feature>
<evidence type="ECO:0000313" key="6">
    <source>
        <dbReference type="Proteomes" id="UP000521868"/>
    </source>
</evidence>
<keyword evidence="6" id="KW-1185">Reference proteome</keyword>
<dbReference type="PROSITE" id="PS50977">
    <property type="entry name" value="HTH_TETR_2"/>
    <property type="match status" value="1"/>
</dbReference>
<feature type="compositionally biased region" description="Low complexity" evidence="3">
    <location>
        <begin position="201"/>
        <end position="211"/>
    </location>
</feature>
<dbReference type="AlphaFoldDB" id="A0A7X6DBZ7"/>
<feature type="DNA-binding region" description="H-T-H motif" evidence="2">
    <location>
        <begin position="47"/>
        <end position="66"/>
    </location>
</feature>
<evidence type="ECO:0000259" key="4">
    <source>
        <dbReference type="PROSITE" id="PS50977"/>
    </source>
</evidence>
<evidence type="ECO:0000256" key="2">
    <source>
        <dbReference type="PROSITE-ProRule" id="PRU00335"/>
    </source>
</evidence>
<dbReference type="Gene3D" id="1.10.357.10">
    <property type="entry name" value="Tetracycline Repressor, domain 2"/>
    <property type="match status" value="1"/>
</dbReference>
<dbReference type="Pfam" id="PF00440">
    <property type="entry name" value="TetR_N"/>
    <property type="match status" value="1"/>
</dbReference>
<dbReference type="PRINTS" id="PR00455">
    <property type="entry name" value="HTHTETR"/>
</dbReference>
<feature type="domain" description="HTH tetR-type" evidence="4">
    <location>
        <begin position="24"/>
        <end position="84"/>
    </location>
</feature>
<dbReference type="EMBL" id="VTOX01000001">
    <property type="protein sequence ID" value="NKE64392.1"/>
    <property type="molecule type" value="Genomic_DNA"/>
</dbReference>
<reference evidence="5 6" key="1">
    <citation type="journal article" date="2020" name="Nature">
        <title>Bacterial chemolithoautotrophy via manganese oxidation.</title>
        <authorList>
            <person name="Yu H."/>
            <person name="Leadbetter J.R."/>
        </authorList>
    </citation>
    <scope>NUCLEOTIDE SEQUENCE [LARGE SCALE GENOMIC DNA]</scope>
    <source>
        <strain evidence="5 6">RBP-1</strain>
    </source>
</reference>
<proteinExistence type="predicted"/>
<protein>
    <submittedName>
        <fullName evidence="5">TetR/AcrR family transcriptional regulator</fullName>
    </submittedName>
</protein>
<name>A0A7X6DBZ7_9BURK</name>
<evidence type="ECO:0000256" key="3">
    <source>
        <dbReference type="SAM" id="MobiDB-lite"/>
    </source>
</evidence>
<organism evidence="5 6">
    <name type="scientific">Ramlibacter lithotrophicus</name>
    <dbReference type="NCBI Taxonomy" id="2606681"/>
    <lineage>
        <taxon>Bacteria</taxon>
        <taxon>Pseudomonadati</taxon>
        <taxon>Pseudomonadota</taxon>
        <taxon>Betaproteobacteria</taxon>
        <taxon>Burkholderiales</taxon>
        <taxon>Comamonadaceae</taxon>
        <taxon>Ramlibacter</taxon>
    </lineage>
</organism>
<sequence length="220" mass="24660">MCDPREIVTDRSADDATLKDRQLALTRELILDAAIDLLEHGAVQELTMRSVSRRANLAERTIFRHFASRDDLLDALAAEVSTRLELPALPASACELPAVPRALYRAFEARANLTRAALHSELFDRIRQTTASARWRAVQALVDAHAPHRSERDRRLAAANIRFLLAATSWHYYRFYFGFSLTDSIAAAELLIRQTVDGLERAPPAGATPSSRPRPRSPHR</sequence>
<keyword evidence="1 2" id="KW-0238">DNA-binding</keyword>
<dbReference type="Proteomes" id="UP000521868">
    <property type="component" value="Unassembled WGS sequence"/>
</dbReference>
<dbReference type="InterPro" id="IPR001647">
    <property type="entry name" value="HTH_TetR"/>
</dbReference>
<dbReference type="InterPro" id="IPR009057">
    <property type="entry name" value="Homeodomain-like_sf"/>
</dbReference>
<dbReference type="SUPFAM" id="SSF46689">
    <property type="entry name" value="Homeodomain-like"/>
    <property type="match status" value="1"/>
</dbReference>